<accession>A0ABQ8XD05</accession>
<keyword evidence="2" id="KW-0479">Metal-binding</keyword>
<reference evidence="7" key="1">
    <citation type="submission" date="2022-08" db="EMBL/GenBank/DDBJ databases">
        <title>Novel sulfate-reducing endosymbionts in the free-living metamonad Anaeramoeba.</title>
        <authorList>
            <person name="Jerlstrom-Hultqvist J."/>
            <person name="Cepicka I."/>
            <person name="Gallot-Lavallee L."/>
            <person name="Salas-Leiva D."/>
            <person name="Curtis B.A."/>
            <person name="Zahonova K."/>
            <person name="Pipaliya S."/>
            <person name="Dacks J."/>
            <person name="Roger A.J."/>
        </authorList>
    </citation>
    <scope>NUCLEOTIDE SEQUENCE</scope>
    <source>
        <strain evidence="7">Schooner1</strain>
    </source>
</reference>
<comment type="similarity">
    <text evidence="1">Belongs to the 5'(3')-deoxyribonucleotidase family.</text>
</comment>
<dbReference type="EMBL" id="JAOAOG010000311">
    <property type="protein sequence ID" value="KAJ6230531.1"/>
    <property type="molecule type" value="Genomic_DNA"/>
</dbReference>
<dbReference type="PANTHER" id="PTHR12103:SF38">
    <property type="entry name" value="5'-NUCLEOTIDASE DOMAIN-CONTAINING PROTEIN 1"/>
    <property type="match status" value="1"/>
</dbReference>
<protein>
    <submittedName>
        <fullName evidence="7">5'-nucleotidase domain-containing protein</fullName>
    </submittedName>
</protein>
<feature type="compositionally biased region" description="Low complexity" evidence="5">
    <location>
        <begin position="1"/>
        <end position="15"/>
    </location>
</feature>
<keyword evidence="4" id="KW-0460">Magnesium</keyword>
<keyword evidence="8" id="KW-1185">Reference proteome</keyword>
<evidence type="ECO:0000256" key="6">
    <source>
        <dbReference type="SAM" id="Phobius"/>
    </source>
</evidence>
<evidence type="ECO:0000256" key="2">
    <source>
        <dbReference type="ARBA" id="ARBA00022723"/>
    </source>
</evidence>
<dbReference type="InterPro" id="IPR023214">
    <property type="entry name" value="HAD_sf"/>
</dbReference>
<gene>
    <name evidence="7" type="ORF">M0813_06760</name>
</gene>
<dbReference type="InterPro" id="IPR008380">
    <property type="entry name" value="HAD-SF_hydro_IG_5-nucl"/>
</dbReference>
<evidence type="ECO:0000313" key="8">
    <source>
        <dbReference type="Proteomes" id="UP001150062"/>
    </source>
</evidence>
<feature type="region of interest" description="Disordered" evidence="5">
    <location>
        <begin position="1"/>
        <end position="23"/>
    </location>
</feature>
<keyword evidence="6" id="KW-1133">Transmembrane helix</keyword>
<name>A0ABQ8XD05_9EUKA</name>
<feature type="transmembrane region" description="Helical" evidence="6">
    <location>
        <begin position="57"/>
        <end position="79"/>
    </location>
</feature>
<dbReference type="Pfam" id="PF05761">
    <property type="entry name" value="5_nucleotid"/>
    <property type="match status" value="1"/>
</dbReference>
<evidence type="ECO:0000256" key="4">
    <source>
        <dbReference type="ARBA" id="ARBA00022842"/>
    </source>
</evidence>
<evidence type="ECO:0000256" key="1">
    <source>
        <dbReference type="ARBA" id="ARBA00009589"/>
    </source>
</evidence>
<sequence>MENNSDNSTSSNFSDQSKEDQSDLPDEFTNLIQVNRSPSKFVNAIHFATQKFMLSKYWVIFLSLAIIINLILIICTNFLSEFEEIQFIGFDLDNTLINYHIGELCVLVFNSIMRYIVKQQDYNNSLLALSYDPKIILKGSVIDREKGNILKIDSKKQIVQAHHGTQSENLDLSIYDINELFRYEGNTSDRWWSIYSYFELSMASVYLNLVDQIDKNVIPKFPYIKIKELIFNSLLFNFLTFENGFYYREIEKNPSKYIKRSKKTQKLLLQLKKEKKIVFFITNSNVEYGKFVLKYALGENFSELFNFQVYHASKPRFFCERSPFRTTENTKKPLLKIELSGEYVGGNHGDLMKQFLDYSKKFQVSSKVAYFGDHLISDIKESKKFAFWKTILIIEEMNNDKSKEKWGSCFGTKEEGSTFMTKLINSYSDYVVINLDEFYDDYTSKKLKDNNIKKLSKN</sequence>
<evidence type="ECO:0000256" key="5">
    <source>
        <dbReference type="SAM" id="MobiDB-lite"/>
    </source>
</evidence>
<dbReference type="Gene3D" id="3.40.50.1000">
    <property type="entry name" value="HAD superfamily/HAD-like"/>
    <property type="match status" value="1"/>
</dbReference>
<dbReference type="SUPFAM" id="SSF56784">
    <property type="entry name" value="HAD-like"/>
    <property type="match status" value="1"/>
</dbReference>
<keyword evidence="3" id="KW-0378">Hydrolase</keyword>
<evidence type="ECO:0000313" key="7">
    <source>
        <dbReference type="EMBL" id="KAJ6230531.1"/>
    </source>
</evidence>
<dbReference type="PANTHER" id="PTHR12103">
    <property type="entry name" value="5'-NUCLEOTIDASE DOMAIN-CONTAINING"/>
    <property type="match status" value="1"/>
</dbReference>
<evidence type="ECO:0000256" key="3">
    <source>
        <dbReference type="ARBA" id="ARBA00022801"/>
    </source>
</evidence>
<proteinExistence type="inferred from homology"/>
<keyword evidence="6" id="KW-0472">Membrane</keyword>
<organism evidence="7 8">
    <name type="scientific">Anaeramoeba flamelloides</name>
    <dbReference type="NCBI Taxonomy" id="1746091"/>
    <lineage>
        <taxon>Eukaryota</taxon>
        <taxon>Metamonada</taxon>
        <taxon>Anaeramoebidae</taxon>
        <taxon>Anaeramoeba</taxon>
    </lineage>
</organism>
<dbReference type="Proteomes" id="UP001150062">
    <property type="component" value="Unassembled WGS sequence"/>
</dbReference>
<keyword evidence="6" id="KW-0812">Transmembrane</keyword>
<dbReference type="InterPro" id="IPR036412">
    <property type="entry name" value="HAD-like_sf"/>
</dbReference>
<comment type="caution">
    <text evidence="7">The sequence shown here is derived from an EMBL/GenBank/DDBJ whole genome shotgun (WGS) entry which is preliminary data.</text>
</comment>